<dbReference type="EMBL" id="JAUJYN010000011">
    <property type="protein sequence ID" value="KAK1260984.1"/>
    <property type="molecule type" value="Genomic_DNA"/>
</dbReference>
<proteinExistence type="inferred from homology"/>
<evidence type="ECO:0000256" key="3">
    <source>
        <dbReference type="ARBA" id="ARBA00023015"/>
    </source>
</evidence>
<dbReference type="GO" id="GO:0003700">
    <property type="term" value="F:DNA-binding transcription factor activity"/>
    <property type="evidence" value="ECO:0007669"/>
    <property type="project" value="InterPro"/>
</dbReference>
<comment type="subcellular location">
    <subcellularLocation>
        <location evidence="1">Nucleus</location>
    </subcellularLocation>
</comment>
<dbReference type="Gene3D" id="4.10.280.10">
    <property type="entry name" value="Helix-loop-helix DNA-binding domain"/>
    <property type="match status" value="1"/>
</dbReference>
<dbReference type="AlphaFoldDB" id="A0AAV9A9W3"/>
<evidence type="ECO:0000256" key="2">
    <source>
        <dbReference type="ARBA" id="ARBA00005510"/>
    </source>
</evidence>
<dbReference type="PANTHER" id="PTHR45914:SF24">
    <property type="entry name" value="BHLH DOMAIN-CONTAINING PROTEIN"/>
    <property type="match status" value="1"/>
</dbReference>
<organism evidence="6 7">
    <name type="scientific">Acorus gramineus</name>
    <name type="common">Dwarf sweet flag</name>
    <dbReference type="NCBI Taxonomy" id="55184"/>
    <lineage>
        <taxon>Eukaryota</taxon>
        <taxon>Viridiplantae</taxon>
        <taxon>Streptophyta</taxon>
        <taxon>Embryophyta</taxon>
        <taxon>Tracheophyta</taxon>
        <taxon>Spermatophyta</taxon>
        <taxon>Magnoliopsida</taxon>
        <taxon>Liliopsida</taxon>
        <taxon>Acoraceae</taxon>
        <taxon>Acorus</taxon>
    </lineage>
</organism>
<evidence type="ECO:0000256" key="5">
    <source>
        <dbReference type="ARBA" id="ARBA00023242"/>
    </source>
</evidence>
<dbReference type="PANTHER" id="PTHR45914">
    <property type="entry name" value="TRANSCRIPTION FACTOR HEC3-RELATED"/>
    <property type="match status" value="1"/>
</dbReference>
<dbReference type="SUPFAM" id="SSF47459">
    <property type="entry name" value="HLH, helix-loop-helix DNA-binding domain"/>
    <property type="match status" value="1"/>
</dbReference>
<dbReference type="GO" id="GO:0005634">
    <property type="term" value="C:nucleus"/>
    <property type="evidence" value="ECO:0007669"/>
    <property type="project" value="UniProtKB-SubCell"/>
</dbReference>
<evidence type="ECO:0000313" key="7">
    <source>
        <dbReference type="Proteomes" id="UP001179952"/>
    </source>
</evidence>
<evidence type="ECO:0000313" key="6">
    <source>
        <dbReference type="EMBL" id="KAK1260984.1"/>
    </source>
</evidence>
<dbReference type="Proteomes" id="UP001179952">
    <property type="component" value="Unassembled WGS sequence"/>
</dbReference>
<comment type="similarity">
    <text evidence="2">Belongs to the bHLH protein family.</text>
</comment>
<protein>
    <submittedName>
        <fullName evidence="6">Transcription factor</fullName>
    </submittedName>
</protein>
<reference evidence="6" key="1">
    <citation type="journal article" date="2023" name="Nat. Commun.">
        <title>Diploid and tetraploid genomes of Acorus and the evolution of monocots.</title>
        <authorList>
            <person name="Ma L."/>
            <person name="Liu K.W."/>
            <person name="Li Z."/>
            <person name="Hsiao Y.Y."/>
            <person name="Qi Y."/>
            <person name="Fu T."/>
            <person name="Tang G.D."/>
            <person name="Zhang D."/>
            <person name="Sun W.H."/>
            <person name="Liu D.K."/>
            <person name="Li Y."/>
            <person name="Chen G.Z."/>
            <person name="Liu X.D."/>
            <person name="Liao X.Y."/>
            <person name="Jiang Y.T."/>
            <person name="Yu X."/>
            <person name="Hao Y."/>
            <person name="Huang J."/>
            <person name="Zhao X.W."/>
            <person name="Ke S."/>
            <person name="Chen Y.Y."/>
            <person name="Wu W.L."/>
            <person name="Hsu J.L."/>
            <person name="Lin Y.F."/>
            <person name="Huang M.D."/>
            <person name="Li C.Y."/>
            <person name="Huang L."/>
            <person name="Wang Z.W."/>
            <person name="Zhao X."/>
            <person name="Zhong W.Y."/>
            <person name="Peng D.H."/>
            <person name="Ahmad S."/>
            <person name="Lan S."/>
            <person name="Zhang J.S."/>
            <person name="Tsai W.C."/>
            <person name="Van de Peer Y."/>
            <person name="Liu Z.J."/>
        </authorList>
    </citation>
    <scope>NUCLEOTIDE SEQUENCE</scope>
    <source>
        <strain evidence="6">SCP</strain>
    </source>
</reference>
<dbReference type="InterPro" id="IPR036638">
    <property type="entry name" value="HLH_DNA-bd_sf"/>
</dbReference>
<reference evidence="6" key="2">
    <citation type="submission" date="2023-06" db="EMBL/GenBank/DDBJ databases">
        <authorList>
            <person name="Ma L."/>
            <person name="Liu K.-W."/>
            <person name="Li Z."/>
            <person name="Hsiao Y.-Y."/>
            <person name="Qi Y."/>
            <person name="Fu T."/>
            <person name="Tang G."/>
            <person name="Zhang D."/>
            <person name="Sun W.-H."/>
            <person name="Liu D.-K."/>
            <person name="Li Y."/>
            <person name="Chen G.-Z."/>
            <person name="Liu X.-D."/>
            <person name="Liao X.-Y."/>
            <person name="Jiang Y.-T."/>
            <person name="Yu X."/>
            <person name="Hao Y."/>
            <person name="Huang J."/>
            <person name="Zhao X.-W."/>
            <person name="Ke S."/>
            <person name="Chen Y.-Y."/>
            <person name="Wu W.-L."/>
            <person name="Hsu J.-L."/>
            <person name="Lin Y.-F."/>
            <person name="Huang M.-D."/>
            <person name="Li C.-Y."/>
            <person name="Huang L."/>
            <person name="Wang Z.-W."/>
            <person name="Zhao X."/>
            <person name="Zhong W.-Y."/>
            <person name="Peng D.-H."/>
            <person name="Ahmad S."/>
            <person name="Lan S."/>
            <person name="Zhang J.-S."/>
            <person name="Tsai W.-C."/>
            <person name="Van De Peer Y."/>
            <person name="Liu Z.-J."/>
        </authorList>
    </citation>
    <scope>NUCLEOTIDE SEQUENCE</scope>
    <source>
        <strain evidence="6">SCP</strain>
        <tissue evidence="6">Leaves</tissue>
    </source>
</reference>
<keyword evidence="4" id="KW-0804">Transcription</keyword>
<keyword evidence="3" id="KW-0805">Transcription regulation</keyword>
<dbReference type="GO" id="GO:0046983">
    <property type="term" value="F:protein dimerization activity"/>
    <property type="evidence" value="ECO:0007669"/>
    <property type="project" value="InterPro"/>
</dbReference>
<name>A0AAV9A9W3_ACOGR</name>
<dbReference type="InterPro" id="IPR045843">
    <property type="entry name" value="IND-like"/>
</dbReference>
<gene>
    <name evidence="6" type="ORF">QJS04_geneDACA019061</name>
</gene>
<comment type="caution">
    <text evidence="6">The sequence shown here is derived from an EMBL/GenBank/DDBJ whole genome shotgun (WGS) entry which is preliminary data.</text>
</comment>
<evidence type="ECO:0000256" key="4">
    <source>
        <dbReference type="ARBA" id="ARBA00023163"/>
    </source>
</evidence>
<keyword evidence="5" id="KW-0539">Nucleus</keyword>
<evidence type="ECO:0000256" key="1">
    <source>
        <dbReference type="ARBA" id="ARBA00004123"/>
    </source>
</evidence>
<keyword evidence="7" id="KW-1185">Reference proteome</keyword>
<sequence>MERRPTEKQTSGTVDLQCVQSIDGPATSTPALLGPGGLTWWDFDCLKVVPKTEPFLAAAVDPELPDLLLMERTNDDLSSIVRSAVGLKRESLSLPAVTVETKGKTKSRERRSRIRERTRQLERLMPWEDKKFMGNTLAEAYKYVRFLQSQLTVLRAMPCKSAVSVPPSRTGDQPSLESLTRQQLLQVLVNSPRVQNKLSLMGYCVYSVEQVSLLREILKRRELVLMDGCHSSVNQ</sequence>
<accession>A0AAV9A9W3</accession>